<dbReference type="InterPro" id="IPR027417">
    <property type="entry name" value="P-loop_NTPase"/>
</dbReference>
<gene>
    <name evidence="2" type="ORF">DWQ51_13925</name>
</gene>
<organism evidence="2 3">
    <name type="scientific">Microcystis wesenbergii TW10</name>
    <dbReference type="NCBI Taxonomy" id="2060474"/>
    <lineage>
        <taxon>Bacteria</taxon>
        <taxon>Bacillati</taxon>
        <taxon>Cyanobacteriota</taxon>
        <taxon>Cyanophyceae</taxon>
        <taxon>Oscillatoriophycideae</taxon>
        <taxon>Chroococcales</taxon>
        <taxon>Microcystaceae</taxon>
        <taxon>Microcystis</taxon>
    </lineage>
</organism>
<proteinExistence type="predicted"/>
<evidence type="ECO:0000313" key="3">
    <source>
        <dbReference type="Proteomes" id="UP000257002"/>
    </source>
</evidence>
<name>A0A3E0LUE6_9CHRO</name>
<dbReference type="GO" id="GO:0005524">
    <property type="term" value="F:ATP binding"/>
    <property type="evidence" value="ECO:0007669"/>
    <property type="project" value="UniProtKB-KW"/>
</dbReference>
<dbReference type="Pfam" id="PF13304">
    <property type="entry name" value="AAA_21"/>
    <property type="match status" value="1"/>
</dbReference>
<dbReference type="GO" id="GO:0016887">
    <property type="term" value="F:ATP hydrolysis activity"/>
    <property type="evidence" value="ECO:0007669"/>
    <property type="project" value="InterPro"/>
</dbReference>
<feature type="domain" description="ATPase AAA-type core" evidence="1">
    <location>
        <begin position="26"/>
        <end position="342"/>
    </location>
</feature>
<reference evidence="2 3" key="1">
    <citation type="submission" date="2017-10" db="EMBL/GenBank/DDBJ databases">
        <title>A large-scale comparative metagenomic study reveals the eutrophication-driven functional interactions in six Microcystis-epibionts communities.</title>
        <authorList>
            <person name="Li Q."/>
            <person name="Lin F."/>
        </authorList>
    </citation>
    <scope>NUCLEOTIDE SEQUENCE [LARGE SCALE GENOMIC DNA]</scope>
    <source>
        <strain evidence="2">TW10</strain>
    </source>
</reference>
<dbReference type="InterPro" id="IPR051396">
    <property type="entry name" value="Bact_Antivir_Def_Nuclease"/>
</dbReference>
<dbReference type="InterPro" id="IPR003959">
    <property type="entry name" value="ATPase_AAA_core"/>
</dbReference>
<dbReference type="PANTHER" id="PTHR43581">
    <property type="entry name" value="ATP/GTP PHOSPHATASE"/>
    <property type="match status" value="1"/>
</dbReference>
<dbReference type="AlphaFoldDB" id="A0A3E0LUE6"/>
<sequence length="392" mass="44842">MKLLRLSYQDLASGLSIDSCDFFSDLNLLVGISGAGKTSILKAISNLKRITNGASVNGVKWDVEFLTNDHVRYHWLGEFEGKKARSPIKNDKDEVNSNDGENKVSIIRETLLKDQEVLIERNQEVIEFKHSKTPKLPSYLSCIELFNQEEDVFPVRQEFNKMIFNSLKFNSSYSAVDKILENDEYAEYNSLSELQSSQLRISDKLLITYQKYPDTFEIIKRKFLDIFPQVEDLKIEFLEPLKLGDLFVSSTPMVLFEEPPRIQIKEKNSHVWILDPNISSGMIKSLMFLATIELSAAGSVILIDEFENSLGVNCLDTLTEDLLVNYRDLQFIITSHHPYIINNISPAYWKIVTRKGGVIKVNNAVDFHISKTRQKAFIDLINVLEEFPQGIS</sequence>
<comment type="caution">
    <text evidence="2">The sequence shown here is derived from an EMBL/GenBank/DDBJ whole genome shotgun (WGS) entry which is preliminary data.</text>
</comment>
<dbReference type="Gene3D" id="3.40.50.300">
    <property type="entry name" value="P-loop containing nucleotide triphosphate hydrolases"/>
    <property type="match status" value="1"/>
</dbReference>
<dbReference type="SUPFAM" id="SSF52540">
    <property type="entry name" value="P-loop containing nucleoside triphosphate hydrolases"/>
    <property type="match status" value="1"/>
</dbReference>
<keyword evidence="2" id="KW-0547">Nucleotide-binding</keyword>
<dbReference type="Proteomes" id="UP000257002">
    <property type="component" value="Unassembled WGS sequence"/>
</dbReference>
<accession>A0A3E0LUE6</accession>
<dbReference type="PANTHER" id="PTHR43581:SF2">
    <property type="entry name" value="EXCINUCLEASE ATPASE SUBUNIT"/>
    <property type="match status" value="1"/>
</dbReference>
<evidence type="ECO:0000259" key="1">
    <source>
        <dbReference type="Pfam" id="PF13304"/>
    </source>
</evidence>
<keyword evidence="2" id="KW-0067">ATP-binding</keyword>
<dbReference type="EMBL" id="QQWD01000015">
    <property type="protein sequence ID" value="REJ51038.1"/>
    <property type="molecule type" value="Genomic_DNA"/>
</dbReference>
<protein>
    <submittedName>
        <fullName evidence="2">ATP-binding protein</fullName>
    </submittedName>
</protein>
<evidence type="ECO:0000313" key="2">
    <source>
        <dbReference type="EMBL" id="REJ51038.1"/>
    </source>
</evidence>